<reference evidence="1" key="1">
    <citation type="submission" date="2022-09" db="EMBL/GenBank/DDBJ databases">
        <title>Fusarium specimens isolated from Avocado Roots.</title>
        <authorList>
            <person name="Stajich J."/>
            <person name="Roper C."/>
            <person name="Heimlech-Rivalta G."/>
        </authorList>
    </citation>
    <scope>NUCLEOTIDE SEQUENCE</scope>
    <source>
        <strain evidence="1">A02</strain>
    </source>
</reference>
<comment type="caution">
    <text evidence="1">The sequence shown here is derived from an EMBL/GenBank/DDBJ whole genome shotgun (WGS) entry which is preliminary data.</text>
</comment>
<dbReference type="Gene3D" id="3.40.50.1820">
    <property type="entry name" value="alpha/beta hydrolase"/>
    <property type="match status" value="1"/>
</dbReference>
<evidence type="ECO:0000313" key="2">
    <source>
        <dbReference type="Proteomes" id="UP001152087"/>
    </source>
</evidence>
<dbReference type="AlphaFoldDB" id="A0A9W8UUP5"/>
<evidence type="ECO:0000313" key="1">
    <source>
        <dbReference type="EMBL" id="KAJ4176574.1"/>
    </source>
</evidence>
<protein>
    <recommendedName>
        <fullName evidence="3">Epoxide hydrolase</fullName>
    </recommendedName>
</protein>
<dbReference type="InterPro" id="IPR029058">
    <property type="entry name" value="AB_hydrolase_fold"/>
</dbReference>
<dbReference type="SUPFAM" id="SSF53474">
    <property type="entry name" value="alpha/beta-Hydrolases"/>
    <property type="match status" value="1"/>
</dbReference>
<name>A0A9W8UUP5_9HYPO</name>
<keyword evidence="2" id="KW-1185">Reference proteome</keyword>
<proteinExistence type="predicted"/>
<dbReference type="Proteomes" id="UP001152087">
    <property type="component" value="Unassembled WGS sequence"/>
</dbReference>
<gene>
    <name evidence="1" type="ORF">NW755_014339</name>
</gene>
<organism evidence="1 2">
    <name type="scientific">Fusarium falciforme</name>
    <dbReference type="NCBI Taxonomy" id="195108"/>
    <lineage>
        <taxon>Eukaryota</taxon>
        <taxon>Fungi</taxon>
        <taxon>Dikarya</taxon>
        <taxon>Ascomycota</taxon>
        <taxon>Pezizomycotina</taxon>
        <taxon>Sordariomycetes</taxon>
        <taxon>Hypocreomycetidae</taxon>
        <taxon>Hypocreales</taxon>
        <taxon>Nectriaceae</taxon>
        <taxon>Fusarium</taxon>
        <taxon>Fusarium solani species complex</taxon>
    </lineage>
</organism>
<evidence type="ECO:0008006" key="3">
    <source>
        <dbReference type="Google" id="ProtNLM"/>
    </source>
</evidence>
<accession>A0A9W8UUP5</accession>
<sequence length="116" mass="13447">MYAASDGYPYSNEEIITNTMLLWVQEPFGHLRIYREISKPESSVYPKTDVPTGVVQWGAVNGPFPDLVQWPFTPKDWIERTSRLVYFKRYEFGGHYPAISYPDLWAESVGEFFSAL</sequence>
<dbReference type="EMBL" id="JAOQAV010000174">
    <property type="protein sequence ID" value="KAJ4176574.1"/>
    <property type="molecule type" value="Genomic_DNA"/>
</dbReference>